<proteinExistence type="inferred from homology"/>
<dbReference type="PRINTS" id="PR00081">
    <property type="entry name" value="GDHRDH"/>
</dbReference>
<name>A0A2R8BY58_9RHOB</name>
<dbReference type="FunFam" id="3.40.50.720:FF:000173">
    <property type="entry name" value="3-oxoacyl-[acyl-carrier protein] reductase"/>
    <property type="match status" value="1"/>
</dbReference>
<sequence>MKIALVTGASRGLGAVIARTLAGDGWAVAVNYRSDEESAAEVVKAIRSTGAQACAAQFDVTDPDQIASGLTHIADMLGPVDLVVNNATGPQPIKPISEQDWGDYEQQLGFFVRAPLALLQACLPDWRSRGSGRIINIGSEAAHTGPEGSGHYAAAKSAMVGMTRSWANELGRDGITVNLVEPGFTPVERHADVSDADLDRYRDGVPLGRMARPEDIAGAVAFLASQRADFITGQRIPVDGGRRFI</sequence>
<reference evidence="3 4" key="1">
    <citation type="submission" date="2018-03" db="EMBL/GenBank/DDBJ databases">
        <authorList>
            <person name="Keele B.F."/>
        </authorList>
    </citation>
    <scope>NUCLEOTIDE SEQUENCE [LARGE SCALE GENOMIC DNA]</scope>
    <source>
        <strain evidence="3 4">CECT 8504</strain>
    </source>
</reference>
<dbReference type="PROSITE" id="PS00061">
    <property type="entry name" value="ADH_SHORT"/>
    <property type="match status" value="1"/>
</dbReference>
<dbReference type="PANTHER" id="PTHR43639:SF1">
    <property type="entry name" value="SHORT-CHAIN DEHYDROGENASE_REDUCTASE FAMILY PROTEIN"/>
    <property type="match status" value="1"/>
</dbReference>
<dbReference type="InterPro" id="IPR036291">
    <property type="entry name" value="NAD(P)-bd_dom_sf"/>
</dbReference>
<protein>
    <submittedName>
        <fullName evidence="3">3-oxoacyl-[acyl-carrier-protein] reductase FabG</fullName>
        <ecNumber evidence="3">1.1.1.100</ecNumber>
    </submittedName>
</protein>
<evidence type="ECO:0000313" key="3">
    <source>
        <dbReference type="EMBL" id="SPJ25105.1"/>
    </source>
</evidence>
<keyword evidence="2 3" id="KW-0560">Oxidoreductase</keyword>
<dbReference type="RefSeq" id="WP_108894914.1">
    <property type="nucleotide sequence ID" value="NZ_ONZF01000007.1"/>
</dbReference>
<dbReference type="Proteomes" id="UP000244912">
    <property type="component" value="Unassembled WGS sequence"/>
</dbReference>
<dbReference type="Gene3D" id="3.40.50.720">
    <property type="entry name" value="NAD(P)-binding Rossmann-like Domain"/>
    <property type="match status" value="1"/>
</dbReference>
<gene>
    <name evidence="3" type="primary">fabG_6</name>
    <name evidence="3" type="ORF">PAA8504_02951</name>
</gene>
<comment type="similarity">
    <text evidence="1">Belongs to the short-chain dehydrogenases/reductases (SDR) family.</text>
</comment>
<dbReference type="InterPro" id="IPR002347">
    <property type="entry name" value="SDR_fam"/>
</dbReference>
<dbReference type="OrthoDB" id="198783at2"/>
<dbReference type="AlphaFoldDB" id="A0A2R8BY58"/>
<organism evidence="3 4">
    <name type="scientific">Palleronia abyssalis</name>
    <dbReference type="NCBI Taxonomy" id="1501240"/>
    <lineage>
        <taxon>Bacteria</taxon>
        <taxon>Pseudomonadati</taxon>
        <taxon>Pseudomonadota</taxon>
        <taxon>Alphaproteobacteria</taxon>
        <taxon>Rhodobacterales</taxon>
        <taxon>Roseobacteraceae</taxon>
        <taxon>Palleronia</taxon>
    </lineage>
</organism>
<dbReference type="Pfam" id="PF13561">
    <property type="entry name" value="adh_short_C2"/>
    <property type="match status" value="1"/>
</dbReference>
<dbReference type="SUPFAM" id="SSF51735">
    <property type="entry name" value="NAD(P)-binding Rossmann-fold domains"/>
    <property type="match status" value="1"/>
</dbReference>
<dbReference type="PANTHER" id="PTHR43639">
    <property type="entry name" value="OXIDOREDUCTASE, SHORT-CHAIN DEHYDROGENASE/REDUCTASE FAMILY (AFU_ORTHOLOGUE AFUA_5G02870)"/>
    <property type="match status" value="1"/>
</dbReference>
<keyword evidence="4" id="KW-1185">Reference proteome</keyword>
<evidence type="ECO:0000256" key="1">
    <source>
        <dbReference type="ARBA" id="ARBA00006484"/>
    </source>
</evidence>
<evidence type="ECO:0000256" key="2">
    <source>
        <dbReference type="ARBA" id="ARBA00023002"/>
    </source>
</evidence>
<evidence type="ECO:0000313" key="4">
    <source>
        <dbReference type="Proteomes" id="UP000244912"/>
    </source>
</evidence>
<accession>A0A2R8BY58</accession>
<dbReference type="EMBL" id="ONZF01000007">
    <property type="protein sequence ID" value="SPJ25105.1"/>
    <property type="molecule type" value="Genomic_DNA"/>
</dbReference>
<dbReference type="GO" id="GO:0004316">
    <property type="term" value="F:3-oxoacyl-[acyl-carrier-protein] reductase (NADPH) activity"/>
    <property type="evidence" value="ECO:0007669"/>
    <property type="project" value="UniProtKB-EC"/>
</dbReference>
<dbReference type="EC" id="1.1.1.100" evidence="3"/>
<dbReference type="PRINTS" id="PR00080">
    <property type="entry name" value="SDRFAMILY"/>
</dbReference>
<dbReference type="InterPro" id="IPR020904">
    <property type="entry name" value="Sc_DH/Rdtase_CS"/>
</dbReference>